<feature type="non-terminal residue" evidence="2">
    <location>
        <position position="165"/>
    </location>
</feature>
<evidence type="ECO:0000313" key="3">
    <source>
        <dbReference type="Proteomes" id="UP000593563"/>
    </source>
</evidence>
<organism evidence="2 3">
    <name type="scientific">Apium graveolens</name>
    <name type="common">Celery</name>
    <dbReference type="NCBI Taxonomy" id="4045"/>
    <lineage>
        <taxon>Eukaryota</taxon>
        <taxon>Viridiplantae</taxon>
        <taxon>Streptophyta</taxon>
        <taxon>Embryophyta</taxon>
        <taxon>Tracheophyta</taxon>
        <taxon>Spermatophyta</taxon>
        <taxon>Magnoliopsida</taxon>
        <taxon>eudicotyledons</taxon>
        <taxon>Gunneridae</taxon>
        <taxon>Pentapetalae</taxon>
        <taxon>asterids</taxon>
        <taxon>campanulids</taxon>
        <taxon>Apiales</taxon>
        <taxon>Apiaceae</taxon>
        <taxon>Apioideae</taxon>
        <taxon>apioid superclade</taxon>
        <taxon>Apieae</taxon>
        <taxon>Apium</taxon>
    </lineage>
</organism>
<feature type="compositionally biased region" description="Polar residues" evidence="1">
    <location>
        <begin position="41"/>
        <end position="53"/>
    </location>
</feature>
<reference evidence="2" key="1">
    <citation type="submission" date="2020-01" db="EMBL/GenBank/DDBJ databases">
        <title>The Celery Genome Sequence Reveals Sequential Paleo-tetraploidization, Resistance Gene Elimination, Karyotype Evolution, and Functional Innovation in Apiales.</title>
        <authorList>
            <person name="Song X."/>
        </authorList>
    </citation>
    <scope>NUCLEOTIDE SEQUENCE</scope>
    <source>
        <tissue evidence="2">Leaf</tissue>
    </source>
</reference>
<feature type="compositionally biased region" description="Basic and acidic residues" evidence="1">
    <location>
        <begin position="141"/>
        <end position="156"/>
    </location>
</feature>
<evidence type="ECO:0000256" key="1">
    <source>
        <dbReference type="SAM" id="MobiDB-lite"/>
    </source>
</evidence>
<dbReference type="AlphaFoldDB" id="A0A6L5BB73"/>
<comment type="caution">
    <text evidence="2">The sequence shown here is derived from an EMBL/GenBank/DDBJ whole genome shotgun (WGS) entry which is preliminary data.</text>
</comment>
<sequence>MDTAQWPQEIVVKPLEEIIVTNTTTPQKPSMTSSSSESCKKVNNPQKEVQQQVINCPRSRSWSSSSGACRIEFLSAPTHSWDFPLNTDQYHQFMKPVPALSFSLDNELEIGTNTGSNGTGRHLFPFEDLKLQAPGNAANDRTSDDHRDNAKDHGGDEQSNGFGME</sequence>
<keyword evidence="3" id="KW-1185">Reference proteome</keyword>
<protein>
    <submittedName>
        <fullName evidence="2">Uncharacterized protein</fullName>
    </submittedName>
</protein>
<dbReference type="EMBL" id="WRXP01000492">
    <property type="protein sequence ID" value="KAF1002750.1"/>
    <property type="molecule type" value="Genomic_DNA"/>
</dbReference>
<name>A0A6L5BB73_APIGR</name>
<dbReference type="Proteomes" id="UP000593563">
    <property type="component" value="Unassembled WGS sequence"/>
</dbReference>
<feature type="compositionally biased region" description="Low complexity" evidence="1">
    <location>
        <begin position="23"/>
        <end position="37"/>
    </location>
</feature>
<accession>A0A6L5BB73</accession>
<feature type="region of interest" description="Disordered" evidence="1">
    <location>
        <begin position="22"/>
        <end position="53"/>
    </location>
</feature>
<gene>
    <name evidence="2" type="ORF">AG4045_013769</name>
</gene>
<proteinExistence type="predicted"/>
<feature type="region of interest" description="Disordered" evidence="1">
    <location>
        <begin position="113"/>
        <end position="165"/>
    </location>
</feature>
<evidence type="ECO:0000313" key="2">
    <source>
        <dbReference type="EMBL" id="KAF1002750.1"/>
    </source>
</evidence>